<dbReference type="SUPFAM" id="SSF88659">
    <property type="entry name" value="Sigma3 and sigma4 domains of RNA polymerase sigma factors"/>
    <property type="match status" value="1"/>
</dbReference>
<comment type="caution">
    <text evidence="4">The sequence shown here is derived from an EMBL/GenBank/DDBJ whole genome shotgun (WGS) entry which is preliminary data.</text>
</comment>
<evidence type="ECO:0000259" key="2">
    <source>
        <dbReference type="Pfam" id="PF04542"/>
    </source>
</evidence>
<evidence type="ECO:0000313" key="4">
    <source>
        <dbReference type="EMBL" id="GAE29655.1"/>
    </source>
</evidence>
<dbReference type="NCBIfam" id="NF007214">
    <property type="entry name" value="PRK09636.1"/>
    <property type="match status" value="1"/>
</dbReference>
<keyword evidence="5" id="KW-1185">Reference proteome</keyword>
<organism evidence="4 5">
    <name type="scientific">Halalkalibacter hemicellulosilyticusJCM 9152</name>
    <dbReference type="NCBI Taxonomy" id="1236971"/>
    <lineage>
        <taxon>Bacteria</taxon>
        <taxon>Bacillati</taxon>
        <taxon>Bacillota</taxon>
        <taxon>Bacilli</taxon>
        <taxon>Bacillales</taxon>
        <taxon>Bacillaceae</taxon>
        <taxon>Halalkalibacter</taxon>
    </lineage>
</organism>
<dbReference type="PANTHER" id="PTHR30173">
    <property type="entry name" value="SIGMA 19 FACTOR"/>
    <property type="match status" value="1"/>
</dbReference>
<dbReference type="Gene3D" id="1.10.10.10">
    <property type="entry name" value="Winged helix-like DNA-binding domain superfamily/Winged helix DNA-binding domain"/>
    <property type="match status" value="1"/>
</dbReference>
<dbReference type="RefSeq" id="WP_035341543.1">
    <property type="nucleotide sequence ID" value="NZ_BAUU01000006.1"/>
</dbReference>
<accession>W4QC95</accession>
<dbReference type="Pfam" id="PF08281">
    <property type="entry name" value="Sigma70_r4_2"/>
    <property type="match status" value="1"/>
</dbReference>
<feature type="domain" description="RNA polymerase sigma factor 70 region 4 type 2" evidence="3">
    <location>
        <begin position="105"/>
        <end position="156"/>
    </location>
</feature>
<gene>
    <name evidence="4" type="ORF">JCM9152_1027</name>
</gene>
<dbReference type="NCBIfam" id="TIGR02937">
    <property type="entry name" value="sigma70-ECF"/>
    <property type="match status" value="1"/>
</dbReference>
<dbReference type="GO" id="GO:0006352">
    <property type="term" value="P:DNA-templated transcription initiation"/>
    <property type="evidence" value="ECO:0007669"/>
    <property type="project" value="InterPro"/>
</dbReference>
<dbReference type="InterPro" id="IPR013324">
    <property type="entry name" value="RNA_pol_sigma_r3/r4-like"/>
</dbReference>
<dbReference type="InterPro" id="IPR036388">
    <property type="entry name" value="WH-like_DNA-bd_sf"/>
</dbReference>
<dbReference type="GO" id="GO:0003677">
    <property type="term" value="F:DNA binding"/>
    <property type="evidence" value="ECO:0007669"/>
    <property type="project" value="InterPro"/>
</dbReference>
<evidence type="ECO:0000256" key="1">
    <source>
        <dbReference type="ARBA" id="ARBA00011344"/>
    </source>
</evidence>
<feature type="domain" description="RNA polymerase sigma-70 region 2" evidence="2">
    <location>
        <begin position="10"/>
        <end position="69"/>
    </location>
</feature>
<dbReference type="STRING" id="1236971.JCM9152_1027"/>
<dbReference type="InterPro" id="IPR052704">
    <property type="entry name" value="ECF_Sigma-70_Domain"/>
</dbReference>
<dbReference type="Gene3D" id="1.10.1740.10">
    <property type="match status" value="1"/>
</dbReference>
<dbReference type="InterPro" id="IPR032710">
    <property type="entry name" value="NTF2-like_dom_sf"/>
</dbReference>
<name>W4QC95_9BACI</name>
<sequence>MTINQEEFIKYKPLLFSLGYRMLGSFADAEDLVQETFLRCYQIDTIQSNPKAYLCQVMTNLCIDLLKSSRYNREQYTGEWNPEPLLVSQDEPSFHAIQKEGLSIAYLRMMEHLSPYERAVLILREAFHLPYQDIAKMIHKQEANCRKLFSRAKTKISSVEAESLSYDQNRILIERFIKAFQTQNIAELLQLLSEDVTLYSDGGGIVKAAIRPIKTPSHVLAFFNGITRKAKKDFHASIHNLNEQPTIVVYIDDRIYSVLSFYIVDQYINELYMTNNPNKLNHLQPVLTIHKGD</sequence>
<dbReference type="SUPFAM" id="SSF88946">
    <property type="entry name" value="Sigma2 domain of RNA polymerase sigma factors"/>
    <property type="match status" value="1"/>
</dbReference>
<proteinExistence type="predicted"/>
<dbReference type="EMBL" id="BAUU01000006">
    <property type="protein sequence ID" value="GAE29655.1"/>
    <property type="molecule type" value="Genomic_DNA"/>
</dbReference>
<dbReference type="OrthoDB" id="3211555at2"/>
<evidence type="ECO:0000313" key="5">
    <source>
        <dbReference type="Proteomes" id="UP000018895"/>
    </source>
</evidence>
<dbReference type="Gene3D" id="3.10.450.50">
    <property type="match status" value="1"/>
</dbReference>
<dbReference type="InterPro" id="IPR013249">
    <property type="entry name" value="RNA_pol_sigma70_r4_t2"/>
</dbReference>
<dbReference type="InterPro" id="IPR014303">
    <property type="entry name" value="RNA_pol_sigma-70_ECF"/>
</dbReference>
<reference evidence="4" key="1">
    <citation type="journal article" date="2014" name="Genome Announc.">
        <title>Draft Genome Sequences of Three Alkaliphilic Bacillus Strains, Bacillus wakoensis JCM 9140T, Bacillus akibai JCM 9157T, and Bacillus hemicellulosilyticus JCM 9152T.</title>
        <authorList>
            <person name="Yuki M."/>
            <person name="Oshima K."/>
            <person name="Suda W."/>
            <person name="Oshida Y."/>
            <person name="Kitamura K."/>
            <person name="Iida T."/>
            <person name="Hattori M."/>
            <person name="Ohkuma M."/>
        </authorList>
    </citation>
    <scope>NUCLEOTIDE SEQUENCE [LARGE SCALE GENOMIC DNA]</scope>
    <source>
        <strain evidence="4">JCM 9152</strain>
    </source>
</reference>
<dbReference type="NCBIfam" id="TIGR02957">
    <property type="entry name" value="SigX4"/>
    <property type="match status" value="1"/>
</dbReference>
<dbReference type="AlphaFoldDB" id="W4QC95"/>
<dbReference type="InterPro" id="IPR013325">
    <property type="entry name" value="RNA_pol_sigma_r2"/>
</dbReference>
<dbReference type="Proteomes" id="UP000018895">
    <property type="component" value="Unassembled WGS sequence"/>
</dbReference>
<dbReference type="GO" id="GO:0016987">
    <property type="term" value="F:sigma factor activity"/>
    <property type="evidence" value="ECO:0007669"/>
    <property type="project" value="InterPro"/>
</dbReference>
<evidence type="ECO:0000259" key="3">
    <source>
        <dbReference type="Pfam" id="PF08281"/>
    </source>
</evidence>
<dbReference type="InterPro" id="IPR007627">
    <property type="entry name" value="RNA_pol_sigma70_r2"/>
</dbReference>
<protein>
    <submittedName>
        <fullName evidence="4">RNA polymerase sigma-70 factor</fullName>
    </submittedName>
</protein>
<dbReference type="PANTHER" id="PTHR30173:SF36">
    <property type="entry name" value="ECF RNA POLYMERASE SIGMA FACTOR SIGJ"/>
    <property type="match status" value="1"/>
</dbReference>
<dbReference type="SUPFAM" id="SSF54427">
    <property type="entry name" value="NTF2-like"/>
    <property type="match status" value="1"/>
</dbReference>
<dbReference type="Pfam" id="PF04542">
    <property type="entry name" value="Sigma70_r2"/>
    <property type="match status" value="1"/>
</dbReference>
<comment type="subunit">
    <text evidence="1">Interacts transiently with the RNA polymerase catalytic core formed by RpoA, RpoB, RpoC and RpoZ (2 alpha, 1 beta, 1 beta' and 1 omega subunit) to form the RNA polymerase holoenzyme that can initiate transcription.</text>
</comment>
<dbReference type="InterPro" id="IPR014284">
    <property type="entry name" value="RNA_pol_sigma-70_dom"/>
</dbReference>